<accession>A0A183FXJ8</accession>
<gene>
    <name evidence="3" type="ORF">HPBE_LOCUS13284</name>
</gene>
<evidence type="ECO:0000256" key="1">
    <source>
        <dbReference type="ARBA" id="ARBA00022723"/>
    </source>
</evidence>
<evidence type="ECO:0000256" key="2">
    <source>
        <dbReference type="ARBA" id="ARBA00022833"/>
    </source>
</evidence>
<evidence type="ECO:0000313" key="4">
    <source>
        <dbReference type="Proteomes" id="UP000050761"/>
    </source>
</evidence>
<dbReference type="Pfam" id="PF00653">
    <property type="entry name" value="BIR"/>
    <property type="match status" value="1"/>
</dbReference>
<dbReference type="PROSITE" id="PS50143">
    <property type="entry name" value="BIR_REPEAT_2"/>
    <property type="match status" value="1"/>
</dbReference>
<dbReference type="GO" id="GO:0046872">
    <property type="term" value="F:metal ion binding"/>
    <property type="evidence" value="ECO:0007669"/>
    <property type="project" value="UniProtKB-KW"/>
</dbReference>
<dbReference type="PANTHER" id="PTHR46771:SF5">
    <property type="entry name" value="DETERIN"/>
    <property type="match status" value="1"/>
</dbReference>
<dbReference type="AlphaFoldDB" id="A0A183FXJ8"/>
<dbReference type="OrthoDB" id="5828944at2759"/>
<dbReference type="Proteomes" id="UP000050761">
    <property type="component" value="Unassembled WGS sequence"/>
</dbReference>
<keyword evidence="2" id="KW-0862">Zinc</keyword>
<dbReference type="Gene3D" id="1.10.1170.10">
    <property type="entry name" value="Inhibitor Of Apoptosis Protein (2mihbC-IAP-1), Chain A"/>
    <property type="match status" value="1"/>
</dbReference>
<protein>
    <submittedName>
        <fullName evidence="5">Baculoviral IAP repeat-containing protein 5</fullName>
    </submittedName>
</protein>
<organism evidence="4 5">
    <name type="scientific">Heligmosomoides polygyrus</name>
    <name type="common">Parasitic roundworm</name>
    <dbReference type="NCBI Taxonomy" id="6339"/>
    <lineage>
        <taxon>Eukaryota</taxon>
        <taxon>Metazoa</taxon>
        <taxon>Ecdysozoa</taxon>
        <taxon>Nematoda</taxon>
        <taxon>Chromadorea</taxon>
        <taxon>Rhabditida</taxon>
        <taxon>Rhabditina</taxon>
        <taxon>Rhabditomorpha</taxon>
        <taxon>Strongyloidea</taxon>
        <taxon>Heligmosomidae</taxon>
        <taxon>Heligmosomoides</taxon>
    </lineage>
</organism>
<sequence length="75" mass="8473">MHVRCAGAGFIYSGTKSESATATCVFCFKEMIFEEQDDPWEEHKSHTKNCAFVEVNKLDEKEWIVGDFTHLAAVA</sequence>
<reference evidence="3 4" key="1">
    <citation type="submission" date="2018-11" db="EMBL/GenBank/DDBJ databases">
        <authorList>
            <consortium name="Pathogen Informatics"/>
        </authorList>
    </citation>
    <scope>NUCLEOTIDE SEQUENCE [LARGE SCALE GENOMIC DNA]</scope>
</reference>
<evidence type="ECO:0000313" key="5">
    <source>
        <dbReference type="WBParaSite" id="HPBE_0001328301-mRNA-1"/>
    </source>
</evidence>
<dbReference type="WBParaSite" id="HPBE_0001328301-mRNA-1">
    <property type="protein sequence ID" value="HPBE_0001328301-mRNA-1"/>
    <property type="gene ID" value="HPBE_0001328301"/>
</dbReference>
<accession>A0A3P8D523</accession>
<keyword evidence="1" id="KW-0479">Metal-binding</keyword>
<proteinExistence type="predicted"/>
<dbReference type="PANTHER" id="PTHR46771">
    <property type="entry name" value="DETERIN"/>
    <property type="match status" value="1"/>
</dbReference>
<dbReference type="EMBL" id="UZAH01027853">
    <property type="protein sequence ID" value="VDO95588.1"/>
    <property type="molecule type" value="Genomic_DNA"/>
</dbReference>
<dbReference type="SMART" id="SM00238">
    <property type="entry name" value="BIR"/>
    <property type="match status" value="1"/>
</dbReference>
<reference evidence="5" key="2">
    <citation type="submission" date="2019-09" db="UniProtKB">
        <authorList>
            <consortium name="WormBaseParasite"/>
        </authorList>
    </citation>
    <scope>IDENTIFICATION</scope>
</reference>
<evidence type="ECO:0000313" key="3">
    <source>
        <dbReference type="EMBL" id="VDO95588.1"/>
    </source>
</evidence>
<dbReference type="InterPro" id="IPR001370">
    <property type="entry name" value="BIR_rpt"/>
</dbReference>
<name>A0A183FXJ8_HELPZ</name>
<dbReference type="InterPro" id="IPR051190">
    <property type="entry name" value="Baculoviral_IAP"/>
</dbReference>
<keyword evidence="4" id="KW-1185">Reference proteome</keyword>
<dbReference type="SUPFAM" id="SSF57924">
    <property type="entry name" value="Inhibitor of apoptosis (IAP) repeat"/>
    <property type="match status" value="1"/>
</dbReference>